<accession>I3KHX1</accession>
<dbReference type="InterPro" id="IPR001611">
    <property type="entry name" value="Leu-rich_rpt"/>
</dbReference>
<keyword evidence="3" id="KW-0963">Cytoplasm</keyword>
<keyword evidence="4" id="KW-0433">Leucine-rich repeat</keyword>
<reference evidence="6" key="1">
    <citation type="submission" date="2025-08" db="UniProtKB">
        <authorList>
            <consortium name="Ensembl"/>
        </authorList>
    </citation>
    <scope>IDENTIFICATION</scope>
</reference>
<dbReference type="HOGENOM" id="CLU_095080_1_1_1"/>
<dbReference type="Proteomes" id="UP000005207">
    <property type="component" value="Unplaced"/>
</dbReference>
<dbReference type="GeneID" id="100712087"/>
<proteinExistence type="predicted"/>
<protein>
    <recommendedName>
        <fullName evidence="2">Leucine-rich repeat-containing protein 51</fullName>
    </recommendedName>
</protein>
<dbReference type="Gene3D" id="3.80.10.10">
    <property type="entry name" value="Ribonuclease Inhibitor"/>
    <property type="match status" value="1"/>
</dbReference>
<dbReference type="RefSeq" id="XP_003441988.1">
    <property type="nucleotide sequence ID" value="XM_003441940.2"/>
</dbReference>
<dbReference type="OMA" id="RTERQEM"/>
<dbReference type="Ensembl" id="ENSONIT00000020734.2">
    <property type="protein sequence ID" value="ENSONIP00000020716.1"/>
    <property type="gene ID" value="ENSONIG00000016447.2"/>
</dbReference>
<gene>
    <name evidence="6" type="primary">LOC100712087</name>
</gene>
<sequence length="182" mass="20613">MYGPPVDLSFKNLSNVAGALAELPRSLLRPLTTNSKGKYLSCSLRLSNNSLTDLVGLQYTINHFFAQPSKLGWLDLSFNKITCIEPVLCKLKELRVLYLHGNSIWNLSEVDKLRELQHLHTITLHGNLIETSKGYRNYVLSVLPQLKKMDFSGVTRDERVMADIWRSHSTKKTPRSLSVSAE</sequence>
<dbReference type="PANTHER" id="PTHR46545:SF1">
    <property type="entry name" value="LEUCINE-RICH REPEAT-CONTAINING PROTEIN 51"/>
    <property type="match status" value="1"/>
</dbReference>
<dbReference type="OrthoDB" id="676979at2759"/>
<dbReference type="InParanoid" id="I3KHX1"/>
<name>I3KHX1_ORENI</name>
<dbReference type="PROSITE" id="PS51450">
    <property type="entry name" value="LRR"/>
    <property type="match status" value="2"/>
</dbReference>
<dbReference type="PANTHER" id="PTHR46545">
    <property type="entry name" value="LEUCINE-RICH REPEAT-CONTAINING PROTEIN 51"/>
    <property type="match status" value="1"/>
</dbReference>
<dbReference type="InterPro" id="IPR032675">
    <property type="entry name" value="LRR_dom_sf"/>
</dbReference>
<keyword evidence="5" id="KW-0677">Repeat</keyword>
<evidence type="ECO:0000256" key="4">
    <source>
        <dbReference type="ARBA" id="ARBA00022614"/>
    </source>
</evidence>
<evidence type="ECO:0000256" key="2">
    <source>
        <dbReference type="ARBA" id="ARBA00014223"/>
    </source>
</evidence>
<evidence type="ECO:0000256" key="5">
    <source>
        <dbReference type="ARBA" id="ARBA00022737"/>
    </source>
</evidence>
<evidence type="ECO:0000313" key="6">
    <source>
        <dbReference type="Ensembl" id="ENSONIP00000020716.1"/>
    </source>
</evidence>
<dbReference type="AlphaFoldDB" id="I3KHX1"/>
<dbReference type="GeneTree" id="ENSGT00510000047925"/>
<comment type="subcellular location">
    <subcellularLocation>
        <location evidence="1">Cytoplasm</location>
    </subcellularLocation>
</comment>
<dbReference type="Pfam" id="PF14580">
    <property type="entry name" value="LRR_9"/>
    <property type="match status" value="1"/>
</dbReference>
<evidence type="ECO:0000256" key="1">
    <source>
        <dbReference type="ARBA" id="ARBA00004496"/>
    </source>
</evidence>
<keyword evidence="7" id="KW-1185">Reference proteome</keyword>
<evidence type="ECO:0000256" key="3">
    <source>
        <dbReference type="ARBA" id="ARBA00022490"/>
    </source>
</evidence>
<reference evidence="6" key="2">
    <citation type="submission" date="2025-09" db="UniProtKB">
        <authorList>
            <consortium name="Ensembl"/>
        </authorList>
    </citation>
    <scope>IDENTIFICATION</scope>
</reference>
<dbReference type="SMART" id="SM00365">
    <property type="entry name" value="LRR_SD22"/>
    <property type="match status" value="2"/>
</dbReference>
<dbReference type="KEGG" id="onl:100712087"/>
<organism evidence="6 7">
    <name type="scientific">Oreochromis niloticus</name>
    <name type="common">Nile tilapia</name>
    <name type="synonym">Tilapia nilotica</name>
    <dbReference type="NCBI Taxonomy" id="8128"/>
    <lineage>
        <taxon>Eukaryota</taxon>
        <taxon>Metazoa</taxon>
        <taxon>Chordata</taxon>
        <taxon>Craniata</taxon>
        <taxon>Vertebrata</taxon>
        <taxon>Euteleostomi</taxon>
        <taxon>Actinopterygii</taxon>
        <taxon>Neopterygii</taxon>
        <taxon>Teleostei</taxon>
        <taxon>Neoteleostei</taxon>
        <taxon>Acanthomorphata</taxon>
        <taxon>Ovalentaria</taxon>
        <taxon>Cichlomorphae</taxon>
        <taxon>Cichliformes</taxon>
        <taxon>Cichlidae</taxon>
        <taxon>African cichlids</taxon>
        <taxon>Pseudocrenilabrinae</taxon>
        <taxon>Oreochromini</taxon>
        <taxon>Oreochromis</taxon>
    </lineage>
</organism>
<evidence type="ECO:0000313" key="7">
    <source>
        <dbReference type="Proteomes" id="UP000005207"/>
    </source>
</evidence>
<dbReference type="eggNOG" id="KOG1644">
    <property type="taxonomic scope" value="Eukaryota"/>
</dbReference>
<dbReference type="STRING" id="8128.ENSONIP00000020716"/>
<dbReference type="SUPFAM" id="SSF52075">
    <property type="entry name" value="Outer arm dynein light chain 1"/>
    <property type="match status" value="1"/>
</dbReference>
<dbReference type="GO" id="GO:0005737">
    <property type="term" value="C:cytoplasm"/>
    <property type="evidence" value="ECO:0007669"/>
    <property type="project" value="UniProtKB-SubCell"/>
</dbReference>